<name>A0A9W8TZV0_9AGAR</name>
<accession>A0A9W8TZV0</accession>
<dbReference type="AlphaFoldDB" id="A0A9W8TZV0"/>
<reference evidence="1 2" key="1">
    <citation type="journal article" date="2023" name="Proc. Natl. Acad. Sci. U.S.A.">
        <title>A global phylogenomic analysis of the shiitake genus Lentinula.</title>
        <authorList>
            <person name="Sierra-Patev S."/>
            <person name="Min B."/>
            <person name="Naranjo-Ortiz M."/>
            <person name="Looney B."/>
            <person name="Konkel Z."/>
            <person name="Slot J.C."/>
            <person name="Sakamoto Y."/>
            <person name="Steenwyk J.L."/>
            <person name="Rokas A."/>
            <person name="Carro J."/>
            <person name="Camarero S."/>
            <person name="Ferreira P."/>
            <person name="Molpeceres G."/>
            <person name="Ruiz-Duenas F.J."/>
            <person name="Serrano A."/>
            <person name="Henrissat B."/>
            <person name="Drula E."/>
            <person name="Hughes K.W."/>
            <person name="Mata J.L."/>
            <person name="Ishikawa N.K."/>
            <person name="Vargas-Isla R."/>
            <person name="Ushijima S."/>
            <person name="Smith C.A."/>
            <person name="Donoghue J."/>
            <person name="Ahrendt S."/>
            <person name="Andreopoulos W."/>
            <person name="He G."/>
            <person name="LaButti K."/>
            <person name="Lipzen A."/>
            <person name="Ng V."/>
            <person name="Riley R."/>
            <person name="Sandor L."/>
            <person name="Barry K."/>
            <person name="Martinez A.T."/>
            <person name="Xiao Y."/>
            <person name="Gibbons J.G."/>
            <person name="Terashima K."/>
            <person name="Grigoriev I.V."/>
            <person name="Hibbett D."/>
        </authorList>
    </citation>
    <scope>NUCLEOTIDE SEQUENCE [LARGE SCALE GENOMIC DNA]</scope>
    <source>
        <strain evidence="1 2">TFB7810</strain>
    </source>
</reference>
<protein>
    <recommendedName>
        <fullName evidence="3">BTB domain-containing protein</fullName>
    </recommendedName>
</protein>
<gene>
    <name evidence="1" type="ORF">DFH05DRAFT_1486475</name>
</gene>
<dbReference type="Proteomes" id="UP001142393">
    <property type="component" value="Unassembled WGS sequence"/>
</dbReference>
<evidence type="ECO:0000313" key="1">
    <source>
        <dbReference type="EMBL" id="KAJ3746737.1"/>
    </source>
</evidence>
<keyword evidence="2" id="KW-1185">Reference proteome</keyword>
<comment type="caution">
    <text evidence="1">The sequence shown here is derived from an EMBL/GenBank/DDBJ whole genome shotgun (WGS) entry which is preliminary data.</text>
</comment>
<evidence type="ECO:0000313" key="2">
    <source>
        <dbReference type="Proteomes" id="UP001142393"/>
    </source>
</evidence>
<proteinExistence type="predicted"/>
<organism evidence="1 2">
    <name type="scientific">Lentinula detonsa</name>
    <dbReference type="NCBI Taxonomy" id="2804962"/>
    <lineage>
        <taxon>Eukaryota</taxon>
        <taxon>Fungi</taxon>
        <taxon>Dikarya</taxon>
        <taxon>Basidiomycota</taxon>
        <taxon>Agaricomycotina</taxon>
        <taxon>Agaricomycetes</taxon>
        <taxon>Agaricomycetidae</taxon>
        <taxon>Agaricales</taxon>
        <taxon>Marasmiineae</taxon>
        <taxon>Omphalotaceae</taxon>
        <taxon>Lentinula</taxon>
    </lineage>
</organism>
<sequence length="270" mass="31076">MVEKVTYNSTTLDILPCEAGCTQKTDLVLESQDGVRFGAHSANLAAFSDAFPVVDSGINANEVVQMTERADVVLLLLQLTHRQRWMRSDKIPFGLLHRLAEAAEKFFIPAIMEMCRIQMETVASKHPLEVFIYACKHSYDDIRDAAAPGTLDLPFESTLRRLSAYPSTCISWISYRHRYVEASVQFYSRDPNIEHSECFYWKIFWRRSVLSLIAKPLSEKLFIQLWRDEFPCSLKYCRHCTGMLPIIRHWIRTELAKLDMPSFAEAVNAT</sequence>
<dbReference type="InterPro" id="IPR011333">
    <property type="entry name" value="SKP1/BTB/POZ_sf"/>
</dbReference>
<dbReference type="Gene3D" id="3.30.710.10">
    <property type="entry name" value="Potassium Channel Kv1.1, Chain A"/>
    <property type="match status" value="1"/>
</dbReference>
<dbReference type="SUPFAM" id="SSF54695">
    <property type="entry name" value="POZ domain"/>
    <property type="match status" value="1"/>
</dbReference>
<evidence type="ECO:0008006" key="3">
    <source>
        <dbReference type="Google" id="ProtNLM"/>
    </source>
</evidence>
<dbReference type="EMBL" id="JANVFU010000004">
    <property type="protein sequence ID" value="KAJ3746737.1"/>
    <property type="molecule type" value="Genomic_DNA"/>
</dbReference>